<reference evidence="1" key="1">
    <citation type="submission" date="2020-08" db="EMBL/GenBank/DDBJ databases">
        <title>Multicomponent nature underlies the extraordinary mechanical properties of spider dragline silk.</title>
        <authorList>
            <person name="Kono N."/>
            <person name="Nakamura H."/>
            <person name="Mori M."/>
            <person name="Yoshida Y."/>
            <person name="Ohtoshi R."/>
            <person name="Malay A.D."/>
            <person name="Moran D.A.P."/>
            <person name="Tomita M."/>
            <person name="Numata K."/>
            <person name="Arakawa K."/>
        </authorList>
    </citation>
    <scope>NUCLEOTIDE SEQUENCE</scope>
</reference>
<protein>
    <submittedName>
        <fullName evidence="1">Uncharacterized protein</fullName>
    </submittedName>
</protein>
<organism evidence="1 2">
    <name type="scientific">Trichonephila clavipes</name>
    <name type="common">Golden silk orbweaver</name>
    <name type="synonym">Nephila clavipes</name>
    <dbReference type="NCBI Taxonomy" id="2585209"/>
    <lineage>
        <taxon>Eukaryota</taxon>
        <taxon>Metazoa</taxon>
        <taxon>Ecdysozoa</taxon>
        <taxon>Arthropoda</taxon>
        <taxon>Chelicerata</taxon>
        <taxon>Arachnida</taxon>
        <taxon>Araneae</taxon>
        <taxon>Araneomorphae</taxon>
        <taxon>Entelegynae</taxon>
        <taxon>Araneoidea</taxon>
        <taxon>Nephilidae</taxon>
        <taxon>Trichonephila</taxon>
    </lineage>
</organism>
<comment type="caution">
    <text evidence="1">The sequence shown here is derived from an EMBL/GenBank/DDBJ whole genome shotgun (WGS) entry which is preliminary data.</text>
</comment>
<name>A0A8X6R9U8_TRICX</name>
<proteinExistence type="predicted"/>
<gene>
    <name evidence="1" type="ORF">TNCV_3727441</name>
</gene>
<keyword evidence="2" id="KW-1185">Reference proteome</keyword>
<evidence type="ECO:0000313" key="1">
    <source>
        <dbReference type="EMBL" id="GFX86475.1"/>
    </source>
</evidence>
<dbReference type="Proteomes" id="UP000887159">
    <property type="component" value="Unassembled WGS sequence"/>
</dbReference>
<sequence>MTSSMKTLITELEENIVPGMLEETVFNLSYHRRRLERLAGILKFQELSKLYPVPVKVVKNENGFHITDCVWSTENCTEGPDTCECYSLFKEPEKYFIVKQFDHVVVRDGSIHHKDCLRKAHCQCGKMTSLLQ</sequence>
<accession>A0A8X6R9U8</accession>
<dbReference type="EMBL" id="BMAU01021010">
    <property type="protein sequence ID" value="GFX86475.1"/>
    <property type="molecule type" value="Genomic_DNA"/>
</dbReference>
<evidence type="ECO:0000313" key="2">
    <source>
        <dbReference type="Proteomes" id="UP000887159"/>
    </source>
</evidence>
<dbReference type="AlphaFoldDB" id="A0A8X6R9U8"/>